<organism evidence="1 2">
    <name type="scientific">Dacryopinax primogenitus (strain DJM 731)</name>
    <name type="common">Brown rot fungus</name>
    <dbReference type="NCBI Taxonomy" id="1858805"/>
    <lineage>
        <taxon>Eukaryota</taxon>
        <taxon>Fungi</taxon>
        <taxon>Dikarya</taxon>
        <taxon>Basidiomycota</taxon>
        <taxon>Agaricomycotina</taxon>
        <taxon>Dacrymycetes</taxon>
        <taxon>Dacrymycetales</taxon>
        <taxon>Dacrymycetaceae</taxon>
        <taxon>Dacryopinax</taxon>
    </lineage>
</organism>
<keyword evidence="2" id="KW-1185">Reference proteome</keyword>
<dbReference type="SUPFAM" id="SSF53335">
    <property type="entry name" value="S-adenosyl-L-methionine-dependent methyltransferases"/>
    <property type="match status" value="1"/>
</dbReference>
<dbReference type="RefSeq" id="XP_040624761.1">
    <property type="nucleotide sequence ID" value="XM_040775948.1"/>
</dbReference>
<dbReference type="Proteomes" id="UP000030653">
    <property type="component" value="Unassembled WGS sequence"/>
</dbReference>
<evidence type="ECO:0000313" key="2">
    <source>
        <dbReference type="Proteomes" id="UP000030653"/>
    </source>
</evidence>
<dbReference type="AlphaFoldDB" id="M5FQN9"/>
<feature type="non-terminal residue" evidence="1">
    <location>
        <position position="1"/>
    </location>
</feature>
<dbReference type="EMBL" id="JH795875">
    <property type="protein sequence ID" value="EJT97863.1"/>
    <property type="molecule type" value="Genomic_DNA"/>
</dbReference>
<evidence type="ECO:0000313" key="1">
    <source>
        <dbReference type="EMBL" id="EJT97863.1"/>
    </source>
</evidence>
<protein>
    <recommendedName>
        <fullName evidence="3">Methyltransferase type 11 domain-containing protein</fullName>
    </recommendedName>
</protein>
<dbReference type="GeneID" id="63691010"/>
<dbReference type="HOGENOM" id="CLU_067896_0_0_1"/>
<dbReference type="InterPro" id="IPR029063">
    <property type="entry name" value="SAM-dependent_MTases_sf"/>
</dbReference>
<gene>
    <name evidence="1" type="ORF">DACRYDRAFT_71540</name>
</gene>
<evidence type="ECO:0008006" key="3">
    <source>
        <dbReference type="Google" id="ProtNLM"/>
    </source>
</evidence>
<dbReference type="OMA" id="IKETWGW"/>
<name>M5FQN9_DACPD</name>
<reference evidence="1 2" key="1">
    <citation type="journal article" date="2012" name="Science">
        <title>The Paleozoic origin of enzymatic lignin decomposition reconstructed from 31 fungal genomes.</title>
        <authorList>
            <person name="Floudas D."/>
            <person name="Binder M."/>
            <person name="Riley R."/>
            <person name="Barry K."/>
            <person name="Blanchette R.A."/>
            <person name="Henrissat B."/>
            <person name="Martinez A.T."/>
            <person name="Otillar R."/>
            <person name="Spatafora J.W."/>
            <person name="Yadav J.S."/>
            <person name="Aerts A."/>
            <person name="Benoit I."/>
            <person name="Boyd A."/>
            <person name="Carlson A."/>
            <person name="Copeland A."/>
            <person name="Coutinho P.M."/>
            <person name="de Vries R.P."/>
            <person name="Ferreira P."/>
            <person name="Findley K."/>
            <person name="Foster B."/>
            <person name="Gaskell J."/>
            <person name="Glotzer D."/>
            <person name="Gorecki P."/>
            <person name="Heitman J."/>
            <person name="Hesse C."/>
            <person name="Hori C."/>
            <person name="Igarashi K."/>
            <person name="Jurgens J.A."/>
            <person name="Kallen N."/>
            <person name="Kersten P."/>
            <person name="Kohler A."/>
            <person name="Kuees U."/>
            <person name="Kumar T.K.A."/>
            <person name="Kuo A."/>
            <person name="LaButti K."/>
            <person name="Larrondo L.F."/>
            <person name="Lindquist E."/>
            <person name="Ling A."/>
            <person name="Lombard V."/>
            <person name="Lucas S."/>
            <person name="Lundell T."/>
            <person name="Martin R."/>
            <person name="McLaughlin D.J."/>
            <person name="Morgenstern I."/>
            <person name="Morin E."/>
            <person name="Murat C."/>
            <person name="Nagy L.G."/>
            <person name="Nolan M."/>
            <person name="Ohm R.A."/>
            <person name="Patyshakuliyeva A."/>
            <person name="Rokas A."/>
            <person name="Ruiz-Duenas F.J."/>
            <person name="Sabat G."/>
            <person name="Salamov A."/>
            <person name="Samejima M."/>
            <person name="Schmutz J."/>
            <person name="Slot J.C."/>
            <person name="St John F."/>
            <person name="Stenlid J."/>
            <person name="Sun H."/>
            <person name="Sun S."/>
            <person name="Syed K."/>
            <person name="Tsang A."/>
            <person name="Wiebenga A."/>
            <person name="Young D."/>
            <person name="Pisabarro A."/>
            <person name="Eastwood D.C."/>
            <person name="Martin F."/>
            <person name="Cullen D."/>
            <person name="Grigoriev I.V."/>
            <person name="Hibbett D.S."/>
        </authorList>
    </citation>
    <scope>NUCLEOTIDE SEQUENCE [LARGE SCALE GENOMIC DNA]</scope>
    <source>
        <strain evidence="1 2">DJM-731 SS1</strain>
    </source>
</reference>
<proteinExistence type="predicted"/>
<accession>M5FQN9</accession>
<sequence length="277" mass="31615">MSGNLSHSMRENYETHGVEKYYHLVASSYRNPHFEGAQKCLHAWLDKWWLRESREMPQDKPASFWDLAAGSGEVTEAILNWYSLRRPKEHPSHLSEESHPPSSLTHRSVQRPVRRLALMLNSSIPDPLIIASDPYTAPAYTARTSRYCAPFSFADVAEGSMPSFTAHDLNSAMSKEPRSHHGEVSGVSASPQTVDMVVSSFALHLCTPSELFSLLYELSLKSKWLVVIAPHKKPEIKPGWGWVRWNISKWQEVKSDHESDVEVEIVLDRVRLRVWRS</sequence>
<dbReference type="OrthoDB" id="66144at2759"/>